<protein>
    <submittedName>
        <fullName evidence="1">4715_t:CDS:1</fullName>
    </submittedName>
</protein>
<evidence type="ECO:0000313" key="2">
    <source>
        <dbReference type="Proteomes" id="UP000789508"/>
    </source>
</evidence>
<sequence>ETCRDVIKRYCEESLTEPTPRSGRPPLLTEREERALIRTVRRDRQESLQQLTAKFNDLGLTPISTST</sequence>
<comment type="caution">
    <text evidence="1">The sequence shown here is derived from an EMBL/GenBank/DDBJ whole genome shotgun (WGS) entry which is preliminary data.</text>
</comment>
<dbReference type="InterPro" id="IPR009057">
    <property type="entry name" value="Homeodomain-like_sf"/>
</dbReference>
<dbReference type="AlphaFoldDB" id="A0A9N9ES09"/>
<dbReference type="OrthoDB" id="2393464at2759"/>
<feature type="non-terminal residue" evidence="1">
    <location>
        <position position="1"/>
    </location>
</feature>
<accession>A0A9N9ES09</accession>
<name>A0A9N9ES09_9GLOM</name>
<evidence type="ECO:0000313" key="1">
    <source>
        <dbReference type="EMBL" id="CAG8691204.1"/>
    </source>
</evidence>
<dbReference type="EMBL" id="CAJVPS010016777">
    <property type="protein sequence ID" value="CAG8691204.1"/>
    <property type="molecule type" value="Genomic_DNA"/>
</dbReference>
<organism evidence="1 2">
    <name type="scientific">Ambispora leptoticha</name>
    <dbReference type="NCBI Taxonomy" id="144679"/>
    <lineage>
        <taxon>Eukaryota</taxon>
        <taxon>Fungi</taxon>
        <taxon>Fungi incertae sedis</taxon>
        <taxon>Mucoromycota</taxon>
        <taxon>Glomeromycotina</taxon>
        <taxon>Glomeromycetes</taxon>
        <taxon>Archaeosporales</taxon>
        <taxon>Ambisporaceae</taxon>
        <taxon>Ambispora</taxon>
    </lineage>
</organism>
<reference evidence="1" key="1">
    <citation type="submission" date="2021-06" db="EMBL/GenBank/DDBJ databases">
        <authorList>
            <person name="Kallberg Y."/>
            <person name="Tangrot J."/>
            <person name="Rosling A."/>
        </authorList>
    </citation>
    <scope>NUCLEOTIDE SEQUENCE</scope>
    <source>
        <strain evidence="1">FL130A</strain>
    </source>
</reference>
<keyword evidence="2" id="KW-1185">Reference proteome</keyword>
<dbReference type="Proteomes" id="UP000789508">
    <property type="component" value="Unassembled WGS sequence"/>
</dbReference>
<gene>
    <name evidence="1" type="ORF">ALEPTO_LOCUS11212</name>
</gene>
<dbReference type="SUPFAM" id="SSF46689">
    <property type="entry name" value="Homeodomain-like"/>
    <property type="match status" value="1"/>
</dbReference>
<feature type="non-terminal residue" evidence="1">
    <location>
        <position position="67"/>
    </location>
</feature>
<proteinExistence type="predicted"/>